<dbReference type="Proteomes" id="UP000094389">
    <property type="component" value="Unassembled WGS sequence"/>
</dbReference>
<dbReference type="RefSeq" id="XP_020069364.1">
    <property type="nucleotide sequence ID" value="XM_020216549.1"/>
</dbReference>
<protein>
    <submittedName>
        <fullName evidence="1">Uncharacterized protein</fullName>
    </submittedName>
</protein>
<dbReference type="GeneID" id="30990945"/>
<evidence type="ECO:0000313" key="1">
    <source>
        <dbReference type="EMBL" id="ODV72325.1"/>
    </source>
</evidence>
<gene>
    <name evidence="1" type="ORF">CYBJADRAFT_174186</name>
</gene>
<proteinExistence type="predicted"/>
<reference evidence="1 2" key="1">
    <citation type="journal article" date="2016" name="Proc. Natl. Acad. Sci. U.S.A.">
        <title>Comparative genomics of biotechnologically important yeasts.</title>
        <authorList>
            <person name="Riley R."/>
            <person name="Haridas S."/>
            <person name="Wolfe K.H."/>
            <person name="Lopes M.R."/>
            <person name="Hittinger C.T."/>
            <person name="Goeker M."/>
            <person name="Salamov A.A."/>
            <person name="Wisecaver J.H."/>
            <person name="Long T.M."/>
            <person name="Calvey C.H."/>
            <person name="Aerts A.L."/>
            <person name="Barry K.W."/>
            <person name="Choi C."/>
            <person name="Clum A."/>
            <person name="Coughlan A.Y."/>
            <person name="Deshpande S."/>
            <person name="Douglass A.P."/>
            <person name="Hanson S.J."/>
            <person name="Klenk H.-P."/>
            <person name="LaButti K.M."/>
            <person name="Lapidus A."/>
            <person name="Lindquist E.A."/>
            <person name="Lipzen A.M."/>
            <person name="Meier-Kolthoff J.P."/>
            <person name="Ohm R.A."/>
            <person name="Otillar R.P."/>
            <person name="Pangilinan J.L."/>
            <person name="Peng Y."/>
            <person name="Rokas A."/>
            <person name="Rosa C.A."/>
            <person name="Scheuner C."/>
            <person name="Sibirny A.A."/>
            <person name="Slot J.C."/>
            <person name="Stielow J.B."/>
            <person name="Sun H."/>
            <person name="Kurtzman C.P."/>
            <person name="Blackwell M."/>
            <person name="Grigoriev I.V."/>
            <person name="Jeffries T.W."/>
        </authorList>
    </citation>
    <scope>NUCLEOTIDE SEQUENCE [LARGE SCALE GENOMIC DNA]</scope>
    <source>
        <strain evidence="2">ATCC 18201 / CBS 1600 / BCRC 20928 / JCM 3617 / NBRC 0987 / NRRL Y-1542</strain>
    </source>
</reference>
<keyword evidence="2" id="KW-1185">Reference proteome</keyword>
<dbReference type="EMBL" id="KV453935">
    <property type="protein sequence ID" value="ODV72325.1"/>
    <property type="molecule type" value="Genomic_DNA"/>
</dbReference>
<dbReference type="AlphaFoldDB" id="A0A1E4RYY8"/>
<sequence length="290" mass="32680">MQFNTNLTTLTQTAQPTAPSAVICPNASLMDTFERFEPRLNLEDDEDIFAVMDLATKEPQEGTVTQQGWVLNLVFDAIVGYFGGPQAVAVIQGMRLFIGLGKTHKKVVSKLYRSLINRWYGQVIVPKGTGFVKTFMITLRLADKYVAENHREFSQRQVYREFRGFASKHQYLIDTGRKEFRNVHVVDDLNNLASIDIGEVNSAERVVLGPDFKYKISVEVGEGGLWLDFEAESRAPKGKDIVVNDRIFLPRMIDNLPQGLTTEDAVEELVKGFDDGLLDDEFINNLVKIA</sequence>
<accession>A0A1E4RYY8</accession>
<name>A0A1E4RYY8_CYBJN</name>
<evidence type="ECO:0000313" key="2">
    <source>
        <dbReference type="Proteomes" id="UP000094389"/>
    </source>
</evidence>
<organism evidence="1 2">
    <name type="scientific">Cyberlindnera jadinii (strain ATCC 18201 / CBS 1600 / BCRC 20928 / JCM 3617 / NBRC 0987 / NRRL Y-1542)</name>
    <name type="common">Torula yeast</name>
    <name type="synonym">Candida utilis</name>
    <dbReference type="NCBI Taxonomy" id="983966"/>
    <lineage>
        <taxon>Eukaryota</taxon>
        <taxon>Fungi</taxon>
        <taxon>Dikarya</taxon>
        <taxon>Ascomycota</taxon>
        <taxon>Saccharomycotina</taxon>
        <taxon>Saccharomycetes</taxon>
        <taxon>Phaffomycetales</taxon>
        <taxon>Phaffomycetaceae</taxon>
        <taxon>Cyberlindnera</taxon>
    </lineage>
</organism>